<name>A0ABT1DPP6_9ACTN</name>
<organism evidence="2 3">
    <name type="scientific">Paractinoplanes aksuensis</name>
    <dbReference type="NCBI Taxonomy" id="2939490"/>
    <lineage>
        <taxon>Bacteria</taxon>
        <taxon>Bacillati</taxon>
        <taxon>Actinomycetota</taxon>
        <taxon>Actinomycetes</taxon>
        <taxon>Micromonosporales</taxon>
        <taxon>Micromonosporaceae</taxon>
        <taxon>Paractinoplanes</taxon>
    </lineage>
</organism>
<comment type="caution">
    <text evidence="2">The sequence shown here is derived from an EMBL/GenBank/DDBJ whole genome shotgun (WGS) entry which is preliminary data.</text>
</comment>
<sequence>MPSDVKASGSTQPGRLNFCRRPAPTIKSPDCVRAAGGSPGGVVSSTHRSDDSATTRGIHPPPISCLWRDAPVAADTRARPSSPATYAMSPARLSTEPAPIGRTSPPLSRTTPFGLPASTTSGTEDDKGAAVAAGSRQPARTEAASTPPDSVRNERRVVM</sequence>
<feature type="compositionally biased region" description="Polar residues" evidence="1">
    <location>
        <begin position="105"/>
        <end position="122"/>
    </location>
</feature>
<evidence type="ECO:0000313" key="3">
    <source>
        <dbReference type="Proteomes" id="UP001523369"/>
    </source>
</evidence>
<evidence type="ECO:0000313" key="2">
    <source>
        <dbReference type="EMBL" id="MCO8272799.1"/>
    </source>
</evidence>
<evidence type="ECO:0000256" key="1">
    <source>
        <dbReference type="SAM" id="MobiDB-lite"/>
    </source>
</evidence>
<gene>
    <name evidence="2" type="ORF">M1L60_19575</name>
</gene>
<dbReference type="RefSeq" id="WP_253238888.1">
    <property type="nucleotide sequence ID" value="NZ_JAMYJR010000021.1"/>
</dbReference>
<accession>A0ABT1DPP6</accession>
<feature type="region of interest" description="Disordered" evidence="1">
    <location>
        <begin position="1"/>
        <end position="159"/>
    </location>
</feature>
<dbReference type="Proteomes" id="UP001523369">
    <property type="component" value="Unassembled WGS sequence"/>
</dbReference>
<keyword evidence="3" id="KW-1185">Reference proteome</keyword>
<reference evidence="2 3" key="1">
    <citation type="submission" date="2022-06" db="EMBL/GenBank/DDBJ databases">
        <title>New Species of the Genus Actinoplanes, ActinopZanes ferrugineus.</title>
        <authorList>
            <person name="Ding P."/>
        </authorList>
    </citation>
    <scope>NUCLEOTIDE SEQUENCE [LARGE SCALE GENOMIC DNA]</scope>
    <source>
        <strain evidence="2 3">TRM88003</strain>
    </source>
</reference>
<protein>
    <submittedName>
        <fullName evidence="2">Uncharacterized protein</fullName>
    </submittedName>
</protein>
<dbReference type="EMBL" id="JAMYJR010000021">
    <property type="protein sequence ID" value="MCO8272799.1"/>
    <property type="molecule type" value="Genomic_DNA"/>
</dbReference>
<proteinExistence type="predicted"/>